<accession>A0A8E6EWD0</accession>
<reference evidence="1" key="1">
    <citation type="submission" date="2021-05" db="EMBL/GenBank/DDBJ databases">
        <title>Complete genome sequence of the cellulolytic planctomycete Telmatocola sphagniphila SP2T and characterization of the first cellulase from planctomycetes.</title>
        <authorList>
            <person name="Rakitin A.L."/>
            <person name="Beletsky A.V."/>
            <person name="Naumoff D.G."/>
            <person name="Kulichevskaya I.S."/>
            <person name="Mardanov A.V."/>
            <person name="Ravin N.V."/>
            <person name="Dedysh S.N."/>
        </authorList>
    </citation>
    <scope>NUCLEOTIDE SEQUENCE</scope>
    <source>
        <strain evidence="1">SP2T</strain>
    </source>
</reference>
<dbReference type="EMBL" id="CP074694">
    <property type="protein sequence ID" value="QVL33865.1"/>
    <property type="molecule type" value="Genomic_DNA"/>
</dbReference>
<dbReference type="RefSeq" id="WP_213498846.1">
    <property type="nucleotide sequence ID" value="NZ_CP074694.1"/>
</dbReference>
<dbReference type="Proteomes" id="UP000676194">
    <property type="component" value="Chromosome"/>
</dbReference>
<gene>
    <name evidence="1" type="ORF">KIH39_08155</name>
</gene>
<dbReference type="AlphaFoldDB" id="A0A8E6EWD0"/>
<sequence>MGKCVNGPGVESSERVFTHKIVSPQPGEATPSLGWPVIIHWKVRKKTGGAWERSYPASVDLRLDHRSWRISVGPEPPGGVHKVDRRESEVLEFAEDCCGRILAFTRY</sequence>
<evidence type="ECO:0000313" key="1">
    <source>
        <dbReference type="EMBL" id="QVL33865.1"/>
    </source>
</evidence>
<dbReference type="KEGG" id="tsph:KIH39_08155"/>
<keyword evidence="2" id="KW-1185">Reference proteome</keyword>
<organism evidence="1 2">
    <name type="scientific">Telmatocola sphagniphila</name>
    <dbReference type="NCBI Taxonomy" id="1123043"/>
    <lineage>
        <taxon>Bacteria</taxon>
        <taxon>Pseudomonadati</taxon>
        <taxon>Planctomycetota</taxon>
        <taxon>Planctomycetia</taxon>
        <taxon>Gemmatales</taxon>
        <taxon>Gemmataceae</taxon>
    </lineage>
</organism>
<evidence type="ECO:0000313" key="2">
    <source>
        <dbReference type="Proteomes" id="UP000676194"/>
    </source>
</evidence>
<protein>
    <submittedName>
        <fullName evidence="1">Uncharacterized protein</fullName>
    </submittedName>
</protein>
<name>A0A8E6EWD0_9BACT</name>
<proteinExistence type="predicted"/>